<dbReference type="Proteomes" id="UP000295244">
    <property type="component" value="Unassembled WGS sequence"/>
</dbReference>
<accession>A0A4R1BGD1</accession>
<reference evidence="1 2" key="1">
    <citation type="submission" date="2019-03" db="EMBL/GenBank/DDBJ databases">
        <title>Whole genome sequence of a novel Rubrobacter taiwanensis strain, isolated from Yellowstone National Park.</title>
        <authorList>
            <person name="Freed S."/>
            <person name="Ramaley R.F."/>
            <person name="Kyndt J.A."/>
        </authorList>
    </citation>
    <scope>NUCLEOTIDE SEQUENCE [LARGE SCALE GENOMIC DNA]</scope>
    <source>
        <strain evidence="1 2">Yellowstone</strain>
    </source>
</reference>
<proteinExistence type="predicted"/>
<name>A0A4R1BGD1_9ACTN</name>
<dbReference type="AlphaFoldDB" id="A0A4R1BGD1"/>
<dbReference type="RefSeq" id="WP_132691612.1">
    <property type="nucleotide sequence ID" value="NZ_SKBU01000017.1"/>
</dbReference>
<gene>
    <name evidence="1" type="ORF">E0L93_10315</name>
</gene>
<protein>
    <submittedName>
        <fullName evidence="1">Uncharacterized protein</fullName>
    </submittedName>
</protein>
<keyword evidence="2" id="KW-1185">Reference proteome</keyword>
<organism evidence="1 2">
    <name type="scientific">Rubrobacter taiwanensis</name>
    <dbReference type="NCBI Taxonomy" id="185139"/>
    <lineage>
        <taxon>Bacteria</taxon>
        <taxon>Bacillati</taxon>
        <taxon>Actinomycetota</taxon>
        <taxon>Rubrobacteria</taxon>
        <taxon>Rubrobacterales</taxon>
        <taxon>Rubrobacteraceae</taxon>
        <taxon>Rubrobacter</taxon>
    </lineage>
</organism>
<dbReference type="EMBL" id="SKBU01000017">
    <property type="protein sequence ID" value="TCJ16217.1"/>
    <property type="molecule type" value="Genomic_DNA"/>
</dbReference>
<evidence type="ECO:0000313" key="1">
    <source>
        <dbReference type="EMBL" id="TCJ16217.1"/>
    </source>
</evidence>
<sequence>MWNKLFGSGEELPRAKVDAIVRVIDRYLSEEAAQRGLQSEKQTMHPRDLPPDKRRALIEEVFAILGETGKKK</sequence>
<dbReference type="OrthoDB" id="5244510at2"/>
<evidence type="ECO:0000313" key="2">
    <source>
        <dbReference type="Proteomes" id="UP000295244"/>
    </source>
</evidence>
<comment type="caution">
    <text evidence="1">The sequence shown here is derived from an EMBL/GenBank/DDBJ whole genome shotgun (WGS) entry which is preliminary data.</text>
</comment>